<feature type="region of interest" description="Disordered" evidence="1">
    <location>
        <begin position="46"/>
        <end position="113"/>
    </location>
</feature>
<reference evidence="3 4" key="1">
    <citation type="journal article" date="2010" name="Proc. Natl. Acad. Sci. U.S.A.">
        <title>Insights into evolution of multicellular fungi from the assembled chromosomes of the mushroom Coprinopsis cinerea (Coprinus cinereus).</title>
        <authorList>
            <person name="Stajich J.E."/>
            <person name="Wilke S.K."/>
            <person name="Ahren D."/>
            <person name="Au C.H."/>
            <person name="Birren B.W."/>
            <person name="Borodovsky M."/>
            <person name="Burns C."/>
            <person name="Canback B."/>
            <person name="Casselton L.A."/>
            <person name="Cheng C.K."/>
            <person name="Deng J."/>
            <person name="Dietrich F.S."/>
            <person name="Fargo D.C."/>
            <person name="Farman M.L."/>
            <person name="Gathman A.C."/>
            <person name="Goldberg J."/>
            <person name="Guigo R."/>
            <person name="Hoegger P.J."/>
            <person name="Hooker J.B."/>
            <person name="Huggins A."/>
            <person name="James T.Y."/>
            <person name="Kamada T."/>
            <person name="Kilaru S."/>
            <person name="Kodira C."/>
            <person name="Kues U."/>
            <person name="Kupfer D."/>
            <person name="Kwan H.S."/>
            <person name="Lomsadze A."/>
            <person name="Li W."/>
            <person name="Lilly W.W."/>
            <person name="Ma L.J."/>
            <person name="Mackey A.J."/>
            <person name="Manning G."/>
            <person name="Martin F."/>
            <person name="Muraguchi H."/>
            <person name="Natvig D.O."/>
            <person name="Palmerini H."/>
            <person name="Ramesh M.A."/>
            <person name="Rehmeyer C.J."/>
            <person name="Roe B.A."/>
            <person name="Shenoy N."/>
            <person name="Stanke M."/>
            <person name="Ter-Hovhannisyan V."/>
            <person name="Tunlid A."/>
            <person name="Velagapudi R."/>
            <person name="Vision T.J."/>
            <person name="Zeng Q."/>
            <person name="Zolan M.E."/>
            <person name="Pukkila P.J."/>
        </authorList>
    </citation>
    <scope>NUCLEOTIDE SEQUENCE [LARGE SCALE GENOMIC DNA]</scope>
    <source>
        <strain evidence="4">Okayama-7 / 130 / ATCC MYA-4618 / FGSC 9003</strain>
    </source>
</reference>
<organism evidence="3 4">
    <name type="scientific">Coprinopsis cinerea (strain Okayama-7 / 130 / ATCC MYA-4618 / FGSC 9003)</name>
    <name type="common">Inky cap fungus</name>
    <name type="synonym">Hormographiella aspergillata</name>
    <dbReference type="NCBI Taxonomy" id="240176"/>
    <lineage>
        <taxon>Eukaryota</taxon>
        <taxon>Fungi</taxon>
        <taxon>Dikarya</taxon>
        <taxon>Basidiomycota</taxon>
        <taxon>Agaricomycotina</taxon>
        <taxon>Agaricomycetes</taxon>
        <taxon>Agaricomycetidae</taxon>
        <taxon>Agaricales</taxon>
        <taxon>Agaricineae</taxon>
        <taxon>Psathyrellaceae</taxon>
        <taxon>Coprinopsis</taxon>
    </lineage>
</organism>
<evidence type="ECO:0000256" key="2">
    <source>
        <dbReference type="SAM" id="SignalP"/>
    </source>
</evidence>
<gene>
    <name evidence="3" type="ORF">CC1G_08267</name>
</gene>
<feature type="chain" id="PRO_5002725204" evidence="2">
    <location>
        <begin position="21"/>
        <end position="113"/>
    </location>
</feature>
<keyword evidence="2" id="KW-0732">Signal</keyword>
<sequence>MRFSNSIALLVFAFLSTSLASPVPGEALVNRGALDDLERLPARRELADRGITPPPWRDHVEPTPVGITPPPWRDNLPEPTPAPPVRREDSRPPPAWRPIEADSRPPPAWRPVK</sequence>
<protein>
    <submittedName>
        <fullName evidence="3">Uncharacterized protein</fullName>
    </submittedName>
</protein>
<keyword evidence="4" id="KW-1185">Reference proteome</keyword>
<dbReference type="EMBL" id="AACS02000002">
    <property type="protein sequence ID" value="EAU80660.1"/>
    <property type="molecule type" value="Genomic_DNA"/>
</dbReference>
<dbReference type="RefSeq" id="XP_001841123.1">
    <property type="nucleotide sequence ID" value="XM_001841071.1"/>
</dbReference>
<dbReference type="AlphaFoldDB" id="A8PG21"/>
<dbReference type="VEuPathDB" id="FungiDB:CC1G_08267"/>
<feature type="compositionally biased region" description="Pro residues" evidence="1">
    <location>
        <begin position="104"/>
        <end position="113"/>
    </location>
</feature>
<accession>A8PG21</accession>
<feature type="compositionally biased region" description="Pro residues" evidence="1">
    <location>
        <begin position="67"/>
        <end position="84"/>
    </location>
</feature>
<dbReference type="KEGG" id="cci:CC1G_08267"/>
<name>A8PG21_COPC7</name>
<dbReference type="Proteomes" id="UP000001861">
    <property type="component" value="Unassembled WGS sequence"/>
</dbReference>
<proteinExistence type="predicted"/>
<comment type="caution">
    <text evidence="3">The sequence shown here is derived from an EMBL/GenBank/DDBJ whole genome shotgun (WGS) entry which is preliminary data.</text>
</comment>
<dbReference type="GeneID" id="6017795"/>
<evidence type="ECO:0000256" key="1">
    <source>
        <dbReference type="SAM" id="MobiDB-lite"/>
    </source>
</evidence>
<evidence type="ECO:0000313" key="4">
    <source>
        <dbReference type="Proteomes" id="UP000001861"/>
    </source>
</evidence>
<feature type="signal peptide" evidence="2">
    <location>
        <begin position="1"/>
        <end position="20"/>
    </location>
</feature>
<evidence type="ECO:0000313" key="3">
    <source>
        <dbReference type="EMBL" id="EAU80660.1"/>
    </source>
</evidence>
<dbReference type="InParanoid" id="A8PG21"/>